<evidence type="ECO:0000313" key="2">
    <source>
        <dbReference type="Proteomes" id="UP000602284"/>
    </source>
</evidence>
<dbReference type="RefSeq" id="WP_201634412.1">
    <property type="nucleotide sequence ID" value="NZ_JAEQNB010000002.1"/>
</dbReference>
<name>A0ABS1J9R4_9BACL</name>
<accession>A0ABS1J9R4</accession>
<dbReference type="EMBL" id="JAEQNB010000002">
    <property type="protein sequence ID" value="MBL0386996.1"/>
    <property type="molecule type" value="Genomic_DNA"/>
</dbReference>
<evidence type="ECO:0000313" key="1">
    <source>
        <dbReference type="EMBL" id="MBL0386996.1"/>
    </source>
</evidence>
<gene>
    <name evidence="1" type="ORF">JJB07_10045</name>
</gene>
<dbReference type="Gene3D" id="1.20.910.10">
    <property type="entry name" value="Heme oxygenase-like"/>
    <property type="match status" value="1"/>
</dbReference>
<sequence length="257" mass="29531">MKTLDIQAMQETRDRLLEHEIYRELNTPDKVRTFMKHHVFAVWDFMSLLKRLQNLLTDVSVPWMPGKPTQYARFINEIVLGEETDEDGNGGFISHFDLYLEAMEQVGADVRPIQHFLQGVRDGQSVEKSFEEVGVPDSVSGFVTQTMQIALHGKPHEVAAAFFYGREDIIPDMFTHLVKDIQEQGQEVDRLVYYLNRHIELDGDSHGPLAEQLLKYLCGDDPAKLQEAMQTAQQCLETRIKLWQGVVDEVHGKPCCW</sequence>
<organism evidence="1 2">
    <name type="scientific">Tumebacillus amylolyticus</name>
    <dbReference type="NCBI Taxonomy" id="2801339"/>
    <lineage>
        <taxon>Bacteria</taxon>
        <taxon>Bacillati</taxon>
        <taxon>Bacillota</taxon>
        <taxon>Bacilli</taxon>
        <taxon>Bacillales</taxon>
        <taxon>Alicyclobacillaceae</taxon>
        <taxon>Tumebacillus</taxon>
    </lineage>
</organism>
<comment type="caution">
    <text evidence="1">The sequence shown here is derived from an EMBL/GenBank/DDBJ whole genome shotgun (WGS) entry which is preliminary data.</text>
</comment>
<dbReference type="Proteomes" id="UP000602284">
    <property type="component" value="Unassembled WGS sequence"/>
</dbReference>
<protein>
    <submittedName>
        <fullName evidence="1">DUF3050 domain-containing protein</fullName>
    </submittedName>
</protein>
<dbReference type="InterPro" id="IPR024423">
    <property type="entry name" value="DUF3050"/>
</dbReference>
<dbReference type="InterPro" id="IPR016084">
    <property type="entry name" value="Haem_Oase-like_multi-hlx"/>
</dbReference>
<dbReference type="SUPFAM" id="SSF48613">
    <property type="entry name" value="Heme oxygenase-like"/>
    <property type="match status" value="1"/>
</dbReference>
<reference evidence="1 2" key="1">
    <citation type="submission" date="2021-01" db="EMBL/GenBank/DDBJ databases">
        <title>Tumebacillus sp. strain ITR2 16S ribosomal RNA gene Genome sequencing and assembly.</title>
        <authorList>
            <person name="Kang M."/>
        </authorList>
    </citation>
    <scope>NUCLEOTIDE SEQUENCE [LARGE SCALE GENOMIC DNA]</scope>
    <source>
        <strain evidence="1 2">ITR2</strain>
    </source>
</reference>
<proteinExistence type="predicted"/>
<dbReference type="Pfam" id="PF11251">
    <property type="entry name" value="DUF3050"/>
    <property type="match status" value="1"/>
</dbReference>
<keyword evidence="2" id="KW-1185">Reference proteome</keyword>